<accession>A0AAF0JMG7</accession>
<dbReference type="InterPro" id="IPR013216">
    <property type="entry name" value="Methyltransf_11"/>
</dbReference>
<dbReference type="InterPro" id="IPR029063">
    <property type="entry name" value="SAM-dependent_MTases_sf"/>
</dbReference>
<evidence type="ECO:0000313" key="2">
    <source>
        <dbReference type="EMBL" id="WFN37122.1"/>
    </source>
</evidence>
<dbReference type="CDD" id="cd02440">
    <property type="entry name" value="AdoMet_MTases"/>
    <property type="match status" value="1"/>
</dbReference>
<dbReference type="EMBL" id="CP091092">
    <property type="protein sequence ID" value="WFN37122.1"/>
    <property type="molecule type" value="Genomic_DNA"/>
</dbReference>
<name>A0AAF0JMG7_9EURY</name>
<organism evidence="2 3">
    <name type="scientific">Methanomicrobium antiquum</name>
    <dbReference type="NCBI Taxonomy" id="487686"/>
    <lineage>
        <taxon>Archaea</taxon>
        <taxon>Methanobacteriati</taxon>
        <taxon>Methanobacteriota</taxon>
        <taxon>Stenosarchaea group</taxon>
        <taxon>Methanomicrobia</taxon>
        <taxon>Methanomicrobiales</taxon>
        <taxon>Methanomicrobiaceae</taxon>
        <taxon>Methanomicrobium</taxon>
    </lineage>
</organism>
<dbReference type="SUPFAM" id="SSF53335">
    <property type="entry name" value="S-adenosyl-L-methionine-dependent methyltransferases"/>
    <property type="match status" value="1"/>
</dbReference>
<dbReference type="GO" id="GO:0032259">
    <property type="term" value="P:methylation"/>
    <property type="evidence" value="ECO:0007669"/>
    <property type="project" value="UniProtKB-KW"/>
</dbReference>
<proteinExistence type="predicted"/>
<dbReference type="GeneID" id="79949056"/>
<dbReference type="RefSeq" id="WP_278099961.1">
    <property type="nucleotide sequence ID" value="NZ_CP091092.1"/>
</dbReference>
<keyword evidence="2" id="KW-0808">Transferase</keyword>
<gene>
    <name evidence="2" type="ORF">L1994_01630</name>
</gene>
<dbReference type="Gene3D" id="3.40.50.150">
    <property type="entry name" value="Vaccinia Virus protein VP39"/>
    <property type="match status" value="1"/>
</dbReference>
<dbReference type="Proteomes" id="UP001218895">
    <property type="component" value="Chromosome"/>
</dbReference>
<reference evidence="2" key="1">
    <citation type="submission" date="2022-01" db="EMBL/GenBank/DDBJ databases">
        <title>Complete genome of Methanomicrobium antiquum DSM 21220.</title>
        <authorList>
            <person name="Chen S.-C."/>
            <person name="You Y.-T."/>
            <person name="Zhou Y.-Z."/>
            <person name="Lai M.-C."/>
        </authorList>
    </citation>
    <scope>NUCLEOTIDE SEQUENCE</scope>
    <source>
        <strain evidence="2">DSM 21220</strain>
    </source>
</reference>
<keyword evidence="3" id="KW-1185">Reference proteome</keyword>
<feature type="domain" description="Methyltransferase type 11" evidence="1">
    <location>
        <begin position="124"/>
        <end position="188"/>
    </location>
</feature>
<dbReference type="KEGG" id="manq:L1994_01630"/>
<sequence length="260" mass="30730">MRVYGVNKMDESHIIQKVDINRWEQAQEFELKSAEQAIGSDDDWNKWWYEKFEEYSVLKSKHYNNVLEVGCGPHTNVRYILPSITFDKLWFEDPLIQFYITHNLNGSNSYLRKIRNHVKKNPINYLLKLYSDKNMVIDLSSSKLEDLPYKDQQMDLIICINVLDHVNDFKKCMEEIFRVLKNGGLLVLGQDLSNKEDQMYCPESYEDIGHPIKIDHLLIEKILVGKYHPLFEKILTRDEGRNPKAHYATYLGILQKETIQ</sequence>
<evidence type="ECO:0000259" key="1">
    <source>
        <dbReference type="Pfam" id="PF08241"/>
    </source>
</evidence>
<keyword evidence="2" id="KW-0489">Methyltransferase</keyword>
<dbReference type="PANTHER" id="PTHR45036">
    <property type="entry name" value="METHYLTRANSFERASE LIKE 7B"/>
    <property type="match status" value="1"/>
</dbReference>
<dbReference type="PANTHER" id="PTHR45036:SF1">
    <property type="entry name" value="METHYLTRANSFERASE LIKE 7A"/>
    <property type="match status" value="1"/>
</dbReference>
<dbReference type="InterPro" id="IPR052356">
    <property type="entry name" value="Thiol_S-MT"/>
</dbReference>
<protein>
    <submittedName>
        <fullName evidence="2">Class I SAM-dependent methyltransferase</fullName>
    </submittedName>
</protein>
<dbReference type="Pfam" id="PF08241">
    <property type="entry name" value="Methyltransf_11"/>
    <property type="match status" value="1"/>
</dbReference>
<dbReference type="GO" id="GO:0008757">
    <property type="term" value="F:S-adenosylmethionine-dependent methyltransferase activity"/>
    <property type="evidence" value="ECO:0007669"/>
    <property type="project" value="InterPro"/>
</dbReference>
<dbReference type="AlphaFoldDB" id="A0AAF0JMG7"/>
<evidence type="ECO:0000313" key="3">
    <source>
        <dbReference type="Proteomes" id="UP001218895"/>
    </source>
</evidence>